<dbReference type="InterPro" id="IPR041682">
    <property type="entry name" value="AAA_14"/>
</dbReference>
<reference evidence="3 4" key="1">
    <citation type="submission" date="2020-03" db="EMBL/GenBank/DDBJ databases">
        <title>Leucobacter sp. nov., isolated from beetles.</title>
        <authorList>
            <person name="Hyun D.-W."/>
            <person name="Bae J.-W."/>
        </authorList>
    </citation>
    <scope>NUCLEOTIDE SEQUENCE [LARGE SCALE GENOMIC DNA]</scope>
    <source>
        <strain evidence="3 4">HDW9B</strain>
    </source>
</reference>
<dbReference type="AlphaFoldDB" id="A0A6G8FJY5"/>
<dbReference type="Pfam" id="PF13635">
    <property type="entry name" value="DUF4143"/>
    <property type="match status" value="1"/>
</dbReference>
<dbReference type="PANTHER" id="PTHR43566">
    <property type="entry name" value="CONSERVED PROTEIN"/>
    <property type="match status" value="1"/>
</dbReference>
<name>A0A6G8FJY5_9MICO</name>
<gene>
    <name evidence="3" type="ORF">G7067_10770</name>
</gene>
<proteinExistence type="predicted"/>
<evidence type="ECO:0000313" key="4">
    <source>
        <dbReference type="Proteomes" id="UP000501387"/>
    </source>
</evidence>
<evidence type="ECO:0000313" key="3">
    <source>
        <dbReference type="EMBL" id="QIM16780.1"/>
    </source>
</evidence>
<feature type="domain" description="AAA" evidence="1">
    <location>
        <begin position="21"/>
        <end position="140"/>
    </location>
</feature>
<sequence>MELDLIPRNVTGLARKTLDDTPITVISGARQVGKSTLMQQLVQGRETRLVNLDNFGDRSAAQADPDGFASQYPQGLLAIDEIQRVPELLTSLKASVDRDRRPGRFIVTGSADLLSLRGAQESLAGRAETIPLEGFSRDELSGRIADFAAFAWALPSSEMPADRRGISRREYLEMAATPAFPEARLRLGRSRDRWLSGYVDRLLSKDAGEATGIQYPDRLATLLSLLAARNSGEFVASHVGRELDIPARSIPAYLEALRSLFFVRVTPGWSNNIARRAVSKPKVSLTDTGLAAHLSEVDVDGLEKAVSSSLTGGLVEGFVIGELEKQRSWSTKKTRMFHYRDDHGREIDIVLEDRRRDIVGIEVKASSSPRSEDFKGLRYMRDKLGERFVAGIVLHTGERSLPFGDRLWALPISTLWDHTTPEFVPAPE</sequence>
<dbReference type="GO" id="GO:0005524">
    <property type="term" value="F:ATP binding"/>
    <property type="evidence" value="ECO:0007669"/>
    <property type="project" value="UniProtKB-KW"/>
</dbReference>
<keyword evidence="3" id="KW-0547">Nucleotide-binding</keyword>
<organism evidence="3 4">
    <name type="scientific">Leucobacter insecticola</name>
    <dbReference type="NCBI Taxonomy" id="2714934"/>
    <lineage>
        <taxon>Bacteria</taxon>
        <taxon>Bacillati</taxon>
        <taxon>Actinomycetota</taxon>
        <taxon>Actinomycetes</taxon>
        <taxon>Micrococcales</taxon>
        <taxon>Microbacteriaceae</taxon>
        <taxon>Leucobacter</taxon>
    </lineage>
</organism>
<evidence type="ECO:0000259" key="1">
    <source>
        <dbReference type="Pfam" id="PF13173"/>
    </source>
</evidence>
<keyword evidence="3" id="KW-0067">ATP-binding</keyword>
<dbReference type="InterPro" id="IPR027417">
    <property type="entry name" value="P-loop_NTPase"/>
</dbReference>
<evidence type="ECO:0000259" key="2">
    <source>
        <dbReference type="Pfam" id="PF13635"/>
    </source>
</evidence>
<protein>
    <submittedName>
        <fullName evidence="3">ATP-binding protein</fullName>
    </submittedName>
</protein>
<dbReference type="KEGG" id="lins:G7067_10770"/>
<dbReference type="PANTHER" id="PTHR43566:SF2">
    <property type="entry name" value="DUF4143 DOMAIN-CONTAINING PROTEIN"/>
    <property type="match status" value="1"/>
</dbReference>
<keyword evidence="4" id="KW-1185">Reference proteome</keyword>
<dbReference type="Proteomes" id="UP000501387">
    <property type="component" value="Chromosome"/>
</dbReference>
<accession>A0A6G8FJY5</accession>
<dbReference type="InterPro" id="IPR025420">
    <property type="entry name" value="DUF4143"/>
</dbReference>
<feature type="domain" description="DUF4143" evidence="2">
    <location>
        <begin position="205"/>
        <end position="366"/>
    </location>
</feature>
<dbReference type="RefSeq" id="WP_166324168.1">
    <property type="nucleotide sequence ID" value="NZ_CP049934.1"/>
</dbReference>
<dbReference type="Pfam" id="PF13173">
    <property type="entry name" value="AAA_14"/>
    <property type="match status" value="1"/>
</dbReference>
<dbReference type="SUPFAM" id="SSF52540">
    <property type="entry name" value="P-loop containing nucleoside triphosphate hydrolases"/>
    <property type="match status" value="1"/>
</dbReference>
<dbReference type="EMBL" id="CP049934">
    <property type="protein sequence ID" value="QIM16780.1"/>
    <property type="molecule type" value="Genomic_DNA"/>
</dbReference>